<comment type="caution">
    <text evidence="1">The sequence shown here is derived from an EMBL/GenBank/DDBJ whole genome shotgun (WGS) entry which is preliminary data.</text>
</comment>
<protein>
    <submittedName>
        <fullName evidence="1">Uncharacterized protein</fullName>
    </submittedName>
</protein>
<dbReference type="AlphaFoldDB" id="A0A4R6P4C8"/>
<dbReference type="RefSeq" id="WP_133539977.1">
    <property type="nucleotide sequence ID" value="NZ_SNXI01000010.1"/>
</dbReference>
<evidence type="ECO:0000313" key="1">
    <source>
        <dbReference type="EMBL" id="TDP32215.1"/>
    </source>
</evidence>
<dbReference type="Proteomes" id="UP000295531">
    <property type="component" value="Unassembled WGS sequence"/>
</dbReference>
<sequence>MSHPHDYKRENAPKAYLKREFVEPVPNQITFAAMIGSYRIFVLDLSQHYSAIKSSAGEPYICSAIQEDSSGVHRIRGTVSHYILVVDNKTLARYDTDGRFIDETGDIPLPTARSSARLKGKNSSLQLK</sequence>
<evidence type="ECO:0000313" key="2">
    <source>
        <dbReference type="Proteomes" id="UP000295531"/>
    </source>
</evidence>
<name>A0A4R6P4C8_9GAMM</name>
<keyword evidence="2" id="KW-1185">Reference proteome</keyword>
<gene>
    <name evidence="1" type="ORF">DEU29_11074</name>
</gene>
<proteinExistence type="predicted"/>
<accession>A0A4R6P4C8</accession>
<reference evidence="1 2" key="1">
    <citation type="submission" date="2019-03" db="EMBL/GenBank/DDBJ databases">
        <title>Freshwater and sediment microbial communities from various areas in North America, analyzing microbe dynamics in response to fracking.</title>
        <authorList>
            <person name="Lamendella R."/>
        </authorList>
    </citation>
    <scope>NUCLEOTIDE SEQUENCE [LARGE SCALE GENOMIC DNA]</scope>
    <source>
        <strain evidence="1 2">18_TX</strain>
    </source>
</reference>
<organism evidence="1 2">
    <name type="scientific">Idiomarina aquatica</name>
    <dbReference type="NCBI Taxonomy" id="1327752"/>
    <lineage>
        <taxon>Bacteria</taxon>
        <taxon>Pseudomonadati</taxon>
        <taxon>Pseudomonadota</taxon>
        <taxon>Gammaproteobacteria</taxon>
        <taxon>Alteromonadales</taxon>
        <taxon>Idiomarinaceae</taxon>
        <taxon>Idiomarina</taxon>
    </lineage>
</organism>
<dbReference type="OrthoDB" id="9944409at2"/>
<dbReference type="EMBL" id="SNXI01000010">
    <property type="protein sequence ID" value="TDP32215.1"/>
    <property type="molecule type" value="Genomic_DNA"/>
</dbReference>